<name>A0A1I7CY67_9PSED</name>
<dbReference type="STRING" id="437900.GCA_001940335_02417"/>
<proteinExistence type="predicted"/>
<sequence length="113" mass="11917">MSKYLISFPSAAMVVPEGEWEAVTRDSHAVIQEAKAAGVYVFAGGINDAEPTLLVSADGSTTIGGYPEAPALNGGFAVLELPSRDAAIKWAARLAQACRCDQELRVFGFDPES</sequence>
<dbReference type="EMBL" id="LR215729">
    <property type="protein sequence ID" value="VEV98049.1"/>
    <property type="molecule type" value="Genomic_DNA"/>
</dbReference>
<organism evidence="1">
    <name type="scientific">Pseudomonas marincola</name>
    <dbReference type="NCBI Taxonomy" id="437900"/>
    <lineage>
        <taxon>Bacteria</taxon>
        <taxon>Pseudomonadati</taxon>
        <taxon>Pseudomonadota</taxon>
        <taxon>Gammaproteobacteria</taxon>
        <taxon>Pseudomonadales</taxon>
        <taxon>Pseudomonadaceae</taxon>
        <taxon>Pseudomonas</taxon>
    </lineage>
</organism>
<reference evidence="1" key="1">
    <citation type="submission" date="2019-02" db="EMBL/GenBank/DDBJ databases">
        <authorList>
            <consortium name="Genoscope - CEA"/>
            <person name="William W."/>
        </authorList>
    </citation>
    <scope>NUCLEOTIDE SEQUENCE [LARGE SCALE GENOMIC DNA]</scope>
    <source>
        <strain evidence="1">YSy11</strain>
    </source>
</reference>
<dbReference type="InterPro" id="IPR011008">
    <property type="entry name" value="Dimeric_a/b-barrel"/>
</dbReference>
<evidence type="ECO:0000313" key="1">
    <source>
        <dbReference type="EMBL" id="VEV98049.1"/>
    </source>
</evidence>
<dbReference type="RefSeq" id="WP_090513379.1">
    <property type="nucleotide sequence ID" value="NZ_FPBC01000009.1"/>
</dbReference>
<accession>A0A1I7CY67</accession>
<gene>
    <name evidence="1" type="ORF">PMYSY11_3005</name>
</gene>
<dbReference type="AlphaFoldDB" id="A0A1I7CY67"/>
<dbReference type="SUPFAM" id="SSF54909">
    <property type="entry name" value="Dimeric alpha+beta barrel"/>
    <property type="match status" value="1"/>
</dbReference>
<protein>
    <submittedName>
        <fullName evidence="1">Transcription initiation protein</fullName>
    </submittedName>
</protein>
<dbReference type="Gene3D" id="3.30.70.1060">
    <property type="entry name" value="Dimeric alpha+beta barrel"/>
    <property type="match status" value="1"/>
</dbReference>